<organism evidence="2 3">
    <name type="scientific">Paracraurococcus lichenis</name>
    <dbReference type="NCBI Taxonomy" id="3064888"/>
    <lineage>
        <taxon>Bacteria</taxon>
        <taxon>Pseudomonadati</taxon>
        <taxon>Pseudomonadota</taxon>
        <taxon>Alphaproteobacteria</taxon>
        <taxon>Acetobacterales</taxon>
        <taxon>Roseomonadaceae</taxon>
        <taxon>Paracraurococcus</taxon>
    </lineage>
</organism>
<comment type="caution">
    <text evidence="2">The sequence shown here is derived from an EMBL/GenBank/DDBJ whole genome shotgun (WGS) entry which is preliminary data.</text>
</comment>
<feature type="domain" description="RapA2 cadherin-like" evidence="1">
    <location>
        <begin position="184"/>
        <end position="242"/>
    </location>
</feature>
<dbReference type="EMBL" id="JAUTWS010000394">
    <property type="protein sequence ID" value="MDO9714612.1"/>
    <property type="molecule type" value="Genomic_DNA"/>
</dbReference>
<evidence type="ECO:0000259" key="1">
    <source>
        <dbReference type="Pfam" id="PF17803"/>
    </source>
</evidence>
<dbReference type="Proteomes" id="UP001243009">
    <property type="component" value="Unassembled WGS sequence"/>
</dbReference>
<name>A0ABT9EET9_9PROT</name>
<dbReference type="InterPro" id="IPR040853">
    <property type="entry name" value="RapA2_cadherin-like"/>
</dbReference>
<keyword evidence="3" id="KW-1185">Reference proteome</keyword>
<protein>
    <recommendedName>
        <fullName evidence="1">RapA2 cadherin-like domain-containing protein</fullName>
    </recommendedName>
</protein>
<feature type="non-terminal residue" evidence="2">
    <location>
        <position position="244"/>
    </location>
</feature>
<feature type="non-terminal residue" evidence="2">
    <location>
        <position position="1"/>
    </location>
</feature>
<evidence type="ECO:0000313" key="2">
    <source>
        <dbReference type="EMBL" id="MDO9714612.1"/>
    </source>
</evidence>
<dbReference type="RefSeq" id="WP_305109433.1">
    <property type="nucleotide sequence ID" value="NZ_JAUTWS010000394.1"/>
</dbReference>
<gene>
    <name evidence="2" type="ORF">Q7A36_40440</name>
</gene>
<evidence type="ECO:0000313" key="3">
    <source>
        <dbReference type="Proteomes" id="UP001243009"/>
    </source>
</evidence>
<accession>A0ABT9EET9</accession>
<dbReference type="Pfam" id="PF17803">
    <property type="entry name" value="Cadherin_4"/>
    <property type="match status" value="1"/>
</dbReference>
<sequence>LSVTLLGVPAGATLSAGSRQPDGSWQLAAADLPNLRLTPPHDFAGTLDLTLRATSTETSNGVSATTEHAFTVQVAGVMDGASLSASAAGREDTAIPIRAEFGTSSDSSEVWDTVAVIRGVPAGAVLSQGTDLGHGAWQVDRAELAAGHVAVTPPANSSAPISLRIEARLLDREDASASQLVSTTTTVQVTAVADAPAMQAAAAVGDEDTAIRLDLSAALTDTDGSEALSVTLLGVPAGATLSAG</sequence>
<reference evidence="2 3" key="1">
    <citation type="submission" date="2023-08" db="EMBL/GenBank/DDBJ databases">
        <title>The draft genome sequence of Paracraurococcus sp. LOR1-02.</title>
        <authorList>
            <person name="Kingkaew E."/>
            <person name="Tanasupawat S."/>
        </authorList>
    </citation>
    <scope>NUCLEOTIDE SEQUENCE [LARGE SCALE GENOMIC DNA]</scope>
    <source>
        <strain evidence="2 3">LOR1-02</strain>
    </source>
</reference>
<proteinExistence type="predicted"/>